<protein>
    <submittedName>
        <fullName evidence="2">Uncharacterized protein</fullName>
    </submittedName>
</protein>
<evidence type="ECO:0000313" key="2">
    <source>
        <dbReference type="EMBL" id="PZR18779.1"/>
    </source>
</evidence>
<dbReference type="AlphaFoldDB" id="A0A2W5TSN9"/>
<accession>A0A2W5TSN9</accession>
<dbReference type="Proteomes" id="UP000249061">
    <property type="component" value="Unassembled WGS sequence"/>
</dbReference>
<proteinExistence type="predicted"/>
<gene>
    <name evidence="2" type="ORF">DI536_02550</name>
</gene>
<evidence type="ECO:0000313" key="3">
    <source>
        <dbReference type="Proteomes" id="UP000249061"/>
    </source>
</evidence>
<dbReference type="EMBL" id="QFQP01000001">
    <property type="protein sequence ID" value="PZR18779.1"/>
    <property type="molecule type" value="Genomic_DNA"/>
</dbReference>
<comment type="caution">
    <text evidence="2">The sequence shown here is derived from an EMBL/GenBank/DDBJ whole genome shotgun (WGS) entry which is preliminary data.</text>
</comment>
<reference evidence="2 3" key="1">
    <citation type="submission" date="2017-08" db="EMBL/GenBank/DDBJ databases">
        <title>Infants hospitalized years apart are colonized by the same room-sourced microbial strains.</title>
        <authorList>
            <person name="Brooks B."/>
            <person name="Olm M.R."/>
            <person name="Firek B.A."/>
            <person name="Baker R."/>
            <person name="Thomas B.C."/>
            <person name="Morowitz M.J."/>
            <person name="Banfield J.F."/>
        </authorList>
    </citation>
    <scope>NUCLEOTIDE SEQUENCE [LARGE SCALE GENOMIC DNA]</scope>
    <source>
        <strain evidence="2">S2_003_000_R2_14</strain>
    </source>
</reference>
<feature type="region of interest" description="Disordered" evidence="1">
    <location>
        <begin position="34"/>
        <end position="81"/>
    </location>
</feature>
<evidence type="ECO:0000256" key="1">
    <source>
        <dbReference type="SAM" id="MobiDB-lite"/>
    </source>
</evidence>
<organism evidence="2 3">
    <name type="scientific">Archangium gephyra</name>
    <dbReference type="NCBI Taxonomy" id="48"/>
    <lineage>
        <taxon>Bacteria</taxon>
        <taxon>Pseudomonadati</taxon>
        <taxon>Myxococcota</taxon>
        <taxon>Myxococcia</taxon>
        <taxon>Myxococcales</taxon>
        <taxon>Cystobacterineae</taxon>
        <taxon>Archangiaceae</taxon>
        <taxon>Archangium</taxon>
    </lineage>
</organism>
<sequence>MKDSMLALVLSACGPLGPPRGDAGAGGGGGTFLPLGGGAGSTGGGVGSTGGGETGGGSSTGGGAATGGGGMTTTGGGTATTGGGSGVDAGLAPLTWSNMAISGATSTSYVIGLSGEKNNLWAVQDTGHLFRSTTGGFVHQFSFPYGAHDVYASGNLVVLLQTRAIRTCITDCTQLANFAQFDLLNSGANLNLFGETLCGQGTSRVVAIVSDTDNDAQVMEWNGSTWTRTASDIGVRYPRGCWFDEQDRLWVIGQDAVVFDDGGAFTPIPLSSNFTTYTAGVSFAGTQWLAGQYGYVASVAGTTVTPRNSGGDNILWAAGGLSADEIFFFGYWTGTNAVGNGFKWDGSQLRPVGNLLPSFGSGSTVRVIHKVSDTELYVAGTNGSGPAIVRGRR</sequence>
<name>A0A2W5TSN9_9BACT</name>